<reference evidence="1" key="2">
    <citation type="submission" date="2021-08" db="EMBL/GenBank/DDBJ databases">
        <authorList>
            <person name="Eriksson T."/>
        </authorList>
    </citation>
    <scope>NUCLEOTIDE SEQUENCE</scope>
    <source>
        <strain evidence="1">Stoneville</strain>
        <tissue evidence="1">Whole head</tissue>
    </source>
</reference>
<evidence type="ECO:0000313" key="2">
    <source>
        <dbReference type="Proteomes" id="UP000719412"/>
    </source>
</evidence>
<keyword evidence="2" id="KW-1185">Reference proteome</keyword>
<proteinExistence type="predicted"/>
<name>A0A8J6HGX9_TENMO</name>
<evidence type="ECO:0000313" key="1">
    <source>
        <dbReference type="EMBL" id="KAH0818590.1"/>
    </source>
</evidence>
<dbReference type="Proteomes" id="UP000719412">
    <property type="component" value="Unassembled WGS sequence"/>
</dbReference>
<dbReference type="AlphaFoldDB" id="A0A8J6HGX9"/>
<comment type="caution">
    <text evidence="1">The sequence shown here is derived from an EMBL/GenBank/DDBJ whole genome shotgun (WGS) entry which is preliminary data.</text>
</comment>
<protein>
    <submittedName>
        <fullName evidence="1">Uncharacterized protein</fullName>
    </submittedName>
</protein>
<dbReference type="EMBL" id="JABDTM020017144">
    <property type="protein sequence ID" value="KAH0818590.1"/>
    <property type="molecule type" value="Genomic_DNA"/>
</dbReference>
<reference evidence="1" key="1">
    <citation type="journal article" date="2020" name="J Insects Food Feed">
        <title>The yellow mealworm (Tenebrio molitor) genome: a resource for the emerging insects as food and feed industry.</title>
        <authorList>
            <person name="Eriksson T."/>
            <person name="Andere A."/>
            <person name="Kelstrup H."/>
            <person name="Emery V."/>
            <person name="Picard C."/>
        </authorList>
    </citation>
    <scope>NUCLEOTIDE SEQUENCE</scope>
    <source>
        <strain evidence="1">Stoneville</strain>
        <tissue evidence="1">Whole head</tissue>
    </source>
</reference>
<dbReference type="PANTHER" id="PTHR48462">
    <property type="entry name" value="PROTEIN, PUTATIVE-RELATED"/>
    <property type="match status" value="1"/>
</dbReference>
<gene>
    <name evidence="1" type="ORF">GEV33_004201</name>
</gene>
<organism evidence="1 2">
    <name type="scientific">Tenebrio molitor</name>
    <name type="common">Yellow mealworm beetle</name>
    <dbReference type="NCBI Taxonomy" id="7067"/>
    <lineage>
        <taxon>Eukaryota</taxon>
        <taxon>Metazoa</taxon>
        <taxon>Ecdysozoa</taxon>
        <taxon>Arthropoda</taxon>
        <taxon>Hexapoda</taxon>
        <taxon>Insecta</taxon>
        <taxon>Pterygota</taxon>
        <taxon>Neoptera</taxon>
        <taxon>Endopterygota</taxon>
        <taxon>Coleoptera</taxon>
        <taxon>Polyphaga</taxon>
        <taxon>Cucujiformia</taxon>
        <taxon>Tenebrionidae</taxon>
        <taxon>Tenebrio</taxon>
    </lineage>
</organism>
<dbReference type="PANTHER" id="PTHR48462:SF1">
    <property type="entry name" value="PROTEIN, PUTATIVE-RELATED"/>
    <property type="match status" value="1"/>
</dbReference>
<sequence length="471" mass="52150">MKTTVQQTPPITSRAENPVSRFSCTNLPPACVLRNATAETTLGEAEAFYQGRRPSSFISSFLLCPRVNYLTPAKHVHTIFLVANVPMFVPEMDYRLFHHFHPTTPRVLSAHMKTPRYSSIPHGLLETPDLINSASTLPIRFGGLGIRRISDICLPAFLSSINGVKKLVSLLLNSKDNELNIHHYDEALAVWGVANENEIPTIPQFQKNWDNINIKGIIANDLIFNSPRDLARFKALQCRESGSWLHAIPSPNIGTLLDNTSFQVCIGLRLGCNLCTPHICKCNAKVDEIGTHGLSCFKSSGRFSRHTEINSIINRSLTSIHVNSTLEPNGLSRDEGKRPDGMTLVPWIKGQPLVWDVTVVDTLADSYVLKSSEVSGFAAEMACKRKHSKYSSIISSNYVFKGLAFETLGPWCKEAIDFINVIGNRLIAESGDSKSKKFLFERISLAIQRGNAASIRGTFPDSAILSEIFVL</sequence>
<accession>A0A8J6HGX9</accession>